<evidence type="ECO:0000256" key="1">
    <source>
        <dbReference type="SAM" id="MobiDB-lite"/>
    </source>
</evidence>
<keyword evidence="3" id="KW-1185">Reference proteome</keyword>
<proteinExistence type="predicted"/>
<gene>
    <name evidence="2" type="ORF">TDIS_2007</name>
</gene>
<sequence length="61" mass="6933">MVRLSEVEALEPENLTRVPEKLELKLKDLISTLTQEGSPPPPPPPQADSRQIKKNTKKIFR</sequence>
<protein>
    <submittedName>
        <fullName evidence="2">Uncharacterized protein</fullName>
    </submittedName>
</protein>
<dbReference type="EMBL" id="LWLG01000021">
    <property type="protein sequence ID" value="OAQ19877.1"/>
    <property type="molecule type" value="Genomic_DNA"/>
</dbReference>
<evidence type="ECO:0000313" key="2">
    <source>
        <dbReference type="EMBL" id="OAQ19877.1"/>
    </source>
</evidence>
<dbReference type="AlphaFoldDB" id="A0A179D1E6"/>
<dbReference type="Proteomes" id="UP000078390">
    <property type="component" value="Unassembled WGS sequence"/>
</dbReference>
<feature type="region of interest" description="Disordered" evidence="1">
    <location>
        <begin position="32"/>
        <end position="61"/>
    </location>
</feature>
<organism evidence="2 3">
    <name type="scientific">Thermosulfurimonas dismutans</name>
    <dbReference type="NCBI Taxonomy" id="999894"/>
    <lineage>
        <taxon>Bacteria</taxon>
        <taxon>Pseudomonadati</taxon>
        <taxon>Thermodesulfobacteriota</taxon>
        <taxon>Thermodesulfobacteria</taxon>
        <taxon>Thermodesulfobacteriales</taxon>
        <taxon>Thermodesulfobacteriaceae</taxon>
        <taxon>Thermosulfurimonas</taxon>
    </lineage>
</organism>
<name>A0A179D1E6_9BACT</name>
<reference evidence="2 3" key="1">
    <citation type="submission" date="2016-04" db="EMBL/GenBank/DDBJ databases">
        <title>Genome analysis of Thermosulfurimonas dismutans, the first thermophilic sulfur-disproportionating bacterium of the phylum Thermodesulfobacteria.</title>
        <authorList>
            <person name="Mardanov A.V."/>
            <person name="Beletsky A.V."/>
            <person name="Kadnikov V.V."/>
            <person name="Slobodkin A.I."/>
            <person name="Ravin N.V."/>
        </authorList>
    </citation>
    <scope>NUCLEOTIDE SEQUENCE [LARGE SCALE GENOMIC DNA]</scope>
    <source>
        <strain evidence="2 3">S95</strain>
    </source>
</reference>
<comment type="caution">
    <text evidence="2">The sequence shown here is derived from an EMBL/GenBank/DDBJ whole genome shotgun (WGS) entry which is preliminary data.</text>
</comment>
<feature type="compositionally biased region" description="Basic residues" evidence="1">
    <location>
        <begin position="52"/>
        <end position="61"/>
    </location>
</feature>
<accession>A0A179D1E6</accession>
<evidence type="ECO:0000313" key="3">
    <source>
        <dbReference type="Proteomes" id="UP000078390"/>
    </source>
</evidence>